<protein>
    <recommendedName>
        <fullName evidence="2">DUF6533 domain-containing protein</fullName>
    </recommendedName>
</protein>
<keyword evidence="4" id="KW-1185">Reference proteome</keyword>
<evidence type="ECO:0000313" key="3">
    <source>
        <dbReference type="EMBL" id="TCD59803.1"/>
    </source>
</evidence>
<dbReference type="EMBL" id="RWJN01000736">
    <property type="protein sequence ID" value="TCD59803.1"/>
    <property type="molecule type" value="Genomic_DNA"/>
</dbReference>
<dbReference type="InterPro" id="IPR045340">
    <property type="entry name" value="DUF6533"/>
</dbReference>
<evidence type="ECO:0000259" key="2">
    <source>
        <dbReference type="Pfam" id="PF20151"/>
    </source>
</evidence>
<dbReference type="AlphaFoldDB" id="A0A4R0R282"/>
<name>A0A4R0R282_9APHY</name>
<feature type="transmembrane region" description="Helical" evidence="1">
    <location>
        <begin position="217"/>
        <end position="237"/>
    </location>
</feature>
<accession>A0A4R0R282</accession>
<reference evidence="3 4" key="1">
    <citation type="submission" date="2018-11" db="EMBL/GenBank/DDBJ databases">
        <title>Genome assembly of Steccherinum ochraceum LE-BIN_3174, the white-rot fungus of the Steccherinaceae family (The Residual Polyporoid clade, Polyporales, Basidiomycota).</title>
        <authorList>
            <person name="Fedorova T.V."/>
            <person name="Glazunova O.A."/>
            <person name="Landesman E.O."/>
            <person name="Moiseenko K.V."/>
            <person name="Psurtseva N.V."/>
            <person name="Savinova O.S."/>
            <person name="Shakhova N.V."/>
            <person name="Tyazhelova T.V."/>
            <person name="Vasina D.V."/>
        </authorList>
    </citation>
    <scope>NUCLEOTIDE SEQUENCE [LARGE SCALE GENOMIC DNA]</scope>
    <source>
        <strain evidence="3 4">LE-BIN_3174</strain>
    </source>
</reference>
<dbReference type="OrthoDB" id="2686513at2759"/>
<feature type="domain" description="DUF6533" evidence="2">
    <location>
        <begin position="27"/>
        <end position="72"/>
    </location>
</feature>
<feature type="transmembrane region" description="Helical" evidence="1">
    <location>
        <begin position="166"/>
        <end position="191"/>
    </location>
</feature>
<dbReference type="Proteomes" id="UP000292702">
    <property type="component" value="Unassembled WGS sequence"/>
</dbReference>
<dbReference type="Pfam" id="PF20151">
    <property type="entry name" value="DUF6533"/>
    <property type="match status" value="1"/>
</dbReference>
<feature type="transmembrane region" description="Helical" evidence="1">
    <location>
        <begin position="64"/>
        <end position="84"/>
    </location>
</feature>
<gene>
    <name evidence="3" type="ORF">EIP91_011416</name>
</gene>
<keyword evidence="1" id="KW-0812">Transmembrane</keyword>
<feature type="transmembrane region" description="Helical" evidence="1">
    <location>
        <begin position="29"/>
        <end position="52"/>
    </location>
</feature>
<proteinExistence type="predicted"/>
<feature type="transmembrane region" description="Helical" evidence="1">
    <location>
        <begin position="127"/>
        <end position="146"/>
    </location>
</feature>
<organism evidence="3 4">
    <name type="scientific">Steccherinum ochraceum</name>
    <dbReference type="NCBI Taxonomy" id="92696"/>
    <lineage>
        <taxon>Eukaryota</taxon>
        <taxon>Fungi</taxon>
        <taxon>Dikarya</taxon>
        <taxon>Basidiomycota</taxon>
        <taxon>Agaricomycotina</taxon>
        <taxon>Agaricomycetes</taxon>
        <taxon>Polyporales</taxon>
        <taxon>Steccherinaceae</taxon>
        <taxon>Steccherinum</taxon>
    </lineage>
</organism>
<sequence length="343" mass="37730">QTHRRWDMDGSQNGTIDISGVYEQSYMQLLGVVVLYYDYCLTFSTEVTYIWSRPNVLSSSWPFLLNRYFSILANIATTAGNFAPFKSVASCQDFTLFHQLVIVFAQVIAAYILTLRTFALWGRSRRVLAIILGVAALLLGISIWALTGQTSDTSIEFGCHTASSKITAIHIAVAWECLFVFDTMILSLTLYKSYKEISRTRIGTLNELFLLIARDGAMYFVVMACANLVNVFTFYFWTPALRGALSTAASSVSEQADHMRTPVGSGNGTSTTGDSTTLLFTSRVNMSALAPTEESHGHTPQNAAGRMGLAAYGYTAPIHEVIELHNVRSPSDTSFDLHALSNA</sequence>
<evidence type="ECO:0000256" key="1">
    <source>
        <dbReference type="SAM" id="Phobius"/>
    </source>
</evidence>
<comment type="caution">
    <text evidence="3">The sequence shown here is derived from an EMBL/GenBank/DDBJ whole genome shotgun (WGS) entry which is preliminary data.</text>
</comment>
<keyword evidence="1" id="KW-0472">Membrane</keyword>
<feature type="non-terminal residue" evidence="3">
    <location>
        <position position="1"/>
    </location>
</feature>
<keyword evidence="1" id="KW-1133">Transmembrane helix</keyword>
<evidence type="ECO:0000313" key="4">
    <source>
        <dbReference type="Proteomes" id="UP000292702"/>
    </source>
</evidence>
<feature type="transmembrane region" description="Helical" evidence="1">
    <location>
        <begin position="96"/>
        <end position="115"/>
    </location>
</feature>